<dbReference type="GO" id="GO:0046872">
    <property type="term" value="F:metal ion binding"/>
    <property type="evidence" value="ECO:0007669"/>
    <property type="project" value="UniProtKB-KW"/>
</dbReference>
<dbReference type="Gene3D" id="3.60.15.10">
    <property type="entry name" value="Ribonuclease Z/Hydroxyacylglutathione hydrolase-like"/>
    <property type="match status" value="1"/>
</dbReference>
<feature type="region of interest" description="Disordered" evidence="3">
    <location>
        <begin position="16"/>
        <end position="37"/>
    </location>
</feature>
<dbReference type="PANTHER" id="PTHR43084">
    <property type="entry name" value="PERSULFIDE DIOXYGENASE ETHE1"/>
    <property type="match status" value="1"/>
</dbReference>
<feature type="transmembrane region" description="Helical" evidence="4">
    <location>
        <begin position="82"/>
        <end position="101"/>
    </location>
</feature>
<evidence type="ECO:0000256" key="3">
    <source>
        <dbReference type="SAM" id="MobiDB-lite"/>
    </source>
</evidence>
<feature type="transmembrane region" description="Helical" evidence="4">
    <location>
        <begin position="784"/>
        <end position="803"/>
    </location>
</feature>
<dbReference type="SMART" id="SM00849">
    <property type="entry name" value="Lactamase_B"/>
    <property type="match status" value="1"/>
</dbReference>
<gene>
    <name evidence="6" type="ORF">SPIL2461_LOCUS12597</name>
</gene>
<evidence type="ECO:0000313" key="7">
    <source>
        <dbReference type="Proteomes" id="UP000649617"/>
    </source>
</evidence>
<sequence length="1383" mass="156061">MFPQCLCNVQHHQHLTESSDDESEDSDGGEGEEETSEEHCCSILTASGRQNVLQHVYAGLAVVLGVGDMTERLKYNIIHHTFWSNLVLAFFLGFWIALIGLPNYCLTARLFLYGETAQTAEIQASRGIDWDLRGVPMAKSVDIDQGNYFPTLKGNKPLYALPENFSQEPILAFGAICLHECESSRRCSSWSWRERSNGHIFGGVCQLYPEDAIVDTRLAYDWQHWIGGSCQSKAKQDFYCEENDYGSMTTETALTQKPDLRPWNEDLEPWSGSRKQLWCGLLPEKWAATWPNVVQMVVFTVFGGTGTTLKLAWQGFIGTSCACVNIFAMSLFFPHGGKGHTCTKEEAAHGQCFEGEMVYQSRGYRDWIGWLDTLGVLFLFMASNSQTNTIKFGMSWHFFFMMDFMNPNSGRTQCPEEDRIILGYICVNEYWFVVLVTTVLGCVFSVVATFVPCPLFNSRKAYQEMLSTVGALSKSWEEAVEYMCGGKRTAERYNLAAKIDAIRQMIANVKPNLDDAWWESALLGTYEPRRKLLDQILRNLKDIVDILPALKSCILNEDFRGSKYHDLVRSFHPELKMMAQVATQLTEDCLRASYAWHVAPEKRERIKASAEWMREKKQQLVLRYAQILQAELSEDTVAESMLAFTVSFTSRKAADLADLVLQWDEAGSSWHCWRGHNFIHLMKGCWEGLRQTWAPSNMLSKEHLWFALRNFVGIAIVFFLAIRLDGYVFKPYQATMPATLALLISQYQNTAFLNNLRRLLGVLLGKVLPLLIMSWLSLMGCGSWLRLIATFLAIWFYVWIFTYMYFTSESWSLVGCLIAGFGVYPLLEPCSGDLHAGLFNTRYCELGQITMALAVQLTVDFLLRRESAEDAAVRQLGKLLKPIFLYDQSDNRKSGLKAILENDLAALQDALEEADACMARAKSLVAEADPRARIMAGPATPFKISLYEASLKVLQGCLDDLTLLIMARKSWAENESVRADERAVPGARQRKAVASKVLAVIVQSRLVKDRQEQLHQDAKIVSEALQVILAHRIEAKLNDTRWKQLLSMQRFGSFLTQYDMKDYWQEVSQSMKQDEEGYELTNLFQVRVQVASRAFWQLAEKVDLVAAAYVSLKENRHDLQSESQWVDNEDGNTDHADQVISFIEQHGLELEWILETHAHADHLSAAPYIQSKLGGKIAIGENIKLVQEVFSGVFNLGPNFKKDGSQFDHLFTDGEVFKLGELSASVMYTPGHTPACVCYLIGDALFTGDTLFMPDYGTARCDFPGGSSKTLYSSIQRILELPDTTRVFVGHDYLPKGGRTHFAWETTIGDEKNNNIHIGGGKSEEEFVNMRDSRDAQLAVPKLILPSVQCNIQAGRFPDPDANGKVYLSVPINVLSNNGTLHP</sequence>
<evidence type="ECO:0000256" key="4">
    <source>
        <dbReference type="SAM" id="Phobius"/>
    </source>
</evidence>
<keyword evidence="1" id="KW-0479">Metal-binding</keyword>
<dbReference type="InterPro" id="IPR001279">
    <property type="entry name" value="Metallo-B-lactamas"/>
</dbReference>
<organism evidence="6 7">
    <name type="scientific">Symbiodinium pilosum</name>
    <name type="common">Dinoflagellate</name>
    <dbReference type="NCBI Taxonomy" id="2952"/>
    <lineage>
        <taxon>Eukaryota</taxon>
        <taxon>Sar</taxon>
        <taxon>Alveolata</taxon>
        <taxon>Dinophyceae</taxon>
        <taxon>Suessiales</taxon>
        <taxon>Symbiodiniaceae</taxon>
        <taxon>Symbiodinium</taxon>
    </lineage>
</organism>
<dbReference type="SUPFAM" id="SSF56281">
    <property type="entry name" value="Metallo-hydrolase/oxidoreductase"/>
    <property type="match status" value="1"/>
</dbReference>
<proteinExistence type="predicted"/>
<dbReference type="GO" id="GO:0070813">
    <property type="term" value="P:hydrogen sulfide metabolic process"/>
    <property type="evidence" value="ECO:0007669"/>
    <property type="project" value="TreeGrafter"/>
</dbReference>
<reference evidence="6" key="1">
    <citation type="submission" date="2021-02" db="EMBL/GenBank/DDBJ databases">
        <authorList>
            <person name="Dougan E. K."/>
            <person name="Rhodes N."/>
            <person name="Thang M."/>
            <person name="Chan C."/>
        </authorList>
    </citation>
    <scope>NUCLEOTIDE SEQUENCE</scope>
</reference>
<dbReference type="Proteomes" id="UP000649617">
    <property type="component" value="Unassembled WGS sequence"/>
</dbReference>
<feature type="transmembrane region" description="Helical" evidence="4">
    <location>
        <begin position="759"/>
        <end position="778"/>
    </location>
</feature>
<dbReference type="PANTHER" id="PTHR43084:SF1">
    <property type="entry name" value="PERSULFIDE DIOXYGENASE ETHE1, MITOCHONDRIAL"/>
    <property type="match status" value="1"/>
</dbReference>
<dbReference type="OrthoDB" id="515692at2759"/>
<dbReference type="InterPro" id="IPR036866">
    <property type="entry name" value="RibonucZ/Hydroxyglut_hydro"/>
</dbReference>
<keyword evidence="7" id="KW-1185">Reference proteome</keyword>
<feature type="compositionally biased region" description="Acidic residues" evidence="3">
    <location>
        <begin position="18"/>
        <end position="36"/>
    </location>
</feature>
<feature type="coiled-coil region" evidence="2">
    <location>
        <begin position="897"/>
        <end position="927"/>
    </location>
</feature>
<dbReference type="InterPro" id="IPR051682">
    <property type="entry name" value="Mito_Persulfide_Diox"/>
</dbReference>
<evidence type="ECO:0000313" key="6">
    <source>
        <dbReference type="EMBL" id="CAE7489296.1"/>
    </source>
</evidence>
<feature type="transmembrane region" description="Helical" evidence="4">
    <location>
        <begin position="704"/>
        <end position="722"/>
    </location>
</feature>
<evidence type="ECO:0000259" key="5">
    <source>
        <dbReference type="SMART" id="SM00849"/>
    </source>
</evidence>
<dbReference type="CDD" id="cd07724">
    <property type="entry name" value="POD-like_MBL-fold"/>
    <property type="match status" value="1"/>
</dbReference>
<keyword evidence="4" id="KW-0812">Transmembrane</keyword>
<dbReference type="GO" id="GO:0050313">
    <property type="term" value="F:sulfur dioxygenase activity"/>
    <property type="evidence" value="ECO:0007669"/>
    <property type="project" value="InterPro"/>
</dbReference>
<feature type="domain" description="Metallo-beta-lactamase" evidence="5">
    <location>
        <begin position="1093"/>
        <end position="1291"/>
    </location>
</feature>
<comment type="caution">
    <text evidence="6">The sequence shown here is derived from an EMBL/GenBank/DDBJ whole genome shotgun (WGS) entry which is preliminary data.</text>
</comment>
<keyword evidence="4" id="KW-1133">Transmembrane helix</keyword>
<dbReference type="EMBL" id="CAJNIZ010026113">
    <property type="protein sequence ID" value="CAE7489296.1"/>
    <property type="molecule type" value="Genomic_DNA"/>
</dbReference>
<feature type="transmembrane region" description="Helical" evidence="4">
    <location>
        <begin position="430"/>
        <end position="456"/>
    </location>
</feature>
<keyword evidence="2" id="KW-0175">Coiled coil</keyword>
<name>A0A812SNC7_SYMPI</name>
<protein>
    <recommendedName>
        <fullName evidence="5">Metallo-beta-lactamase domain-containing protein</fullName>
    </recommendedName>
</protein>
<dbReference type="GO" id="GO:0006749">
    <property type="term" value="P:glutathione metabolic process"/>
    <property type="evidence" value="ECO:0007669"/>
    <property type="project" value="InterPro"/>
</dbReference>
<evidence type="ECO:0000256" key="2">
    <source>
        <dbReference type="SAM" id="Coils"/>
    </source>
</evidence>
<evidence type="ECO:0000256" key="1">
    <source>
        <dbReference type="ARBA" id="ARBA00022723"/>
    </source>
</evidence>
<dbReference type="Pfam" id="PF00753">
    <property type="entry name" value="Lactamase_B"/>
    <property type="match status" value="1"/>
</dbReference>
<keyword evidence="4" id="KW-0472">Membrane</keyword>
<dbReference type="InterPro" id="IPR044528">
    <property type="entry name" value="POD-like_MBL-fold"/>
</dbReference>
<accession>A0A812SNC7</accession>